<evidence type="ECO:0000259" key="7">
    <source>
        <dbReference type="Pfam" id="PF16558"/>
    </source>
</evidence>
<organism evidence="10 11">
    <name type="scientific">Saitoella complicata (strain BCRC 22490 / CBS 7301 / JCM 7358 / NBRC 10748 / NRRL Y-17804)</name>
    <dbReference type="NCBI Taxonomy" id="698492"/>
    <lineage>
        <taxon>Eukaryota</taxon>
        <taxon>Fungi</taxon>
        <taxon>Dikarya</taxon>
        <taxon>Ascomycota</taxon>
        <taxon>Taphrinomycotina</taxon>
        <taxon>Taphrinomycotina incertae sedis</taxon>
        <taxon>Saitoella</taxon>
    </lineage>
</organism>
<feature type="domain" description="Ubiquitin-protein ligase E3A N-terminal zinc-binding" evidence="7">
    <location>
        <begin position="532"/>
        <end position="568"/>
    </location>
</feature>
<dbReference type="Gene3D" id="3.10.330.10">
    <property type="match status" value="1"/>
</dbReference>
<dbReference type="Gene3D" id="6.10.130.10">
    <property type="entry name" value="Ubiquitin-protein ligase E3A, N-terminal zinc-binding domain (AZUL)"/>
    <property type="match status" value="1"/>
</dbReference>
<evidence type="ECO:0000256" key="1">
    <source>
        <dbReference type="ARBA" id="ARBA00006043"/>
    </source>
</evidence>
<dbReference type="InterPro" id="IPR032353">
    <property type="entry name" value="AZUL"/>
</dbReference>
<feature type="domain" description="Ubiquitin fusion degradation protein UFD1 N-terminal subdomain 1" evidence="6">
    <location>
        <begin position="14"/>
        <end position="97"/>
    </location>
</feature>
<dbReference type="Pfam" id="PF16558">
    <property type="entry name" value="AZUL"/>
    <property type="match status" value="1"/>
</dbReference>
<proteinExistence type="inferred from homology"/>
<reference evidence="10 11" key="3">
    <citation type="journal article" date="2015" name="Genome Announc.">
        <title>Draft Genome Sequence of the Archiascomycetous Yeast Saitoella complicata.</title>
        <authorList>
            <person name="Yamauchi K."/>
            <person name="Kondo S."/>
            <person name="Hamamoto M."/>
            <person name="Takahashi Y."/>
            <person name="Ogura Y."/>
            <person name="Hayashi T."/>
            <person name="Nishida H."/>
        </authorList>
    </citation>
    <scope>NUCLEOTIDE SEQUENCE [LARGE SCALE GENOMIC DNA]</scope>
    <source>
        <strain evidence="10 11">NRRL Y-17804</strain>
    </source>
</reference>
<reference evidence="10 11" key="1">
    <citation type="journal article" date="2011" name="J. Gen. Appl. Microbiol.">
        <title>Draft genome sequencing of the enigmatic yeast Saitoella complicata.</title>
        <authorList>
            <person name="Nishida H."/>
            <person name="Hamamoto M."/>
            <person name="Sugiyama J."/>
        </authorList>
    </citation>
    <scope>NUCLEOTIDE SEQUENCE [LARGE SCALE GENOMIC DNA]</scope>
    <source>
        <strain evidence="10 11">NRRL Y-17804</strain>
    </source>
</reference>
<dbReference type="InterPro" id="IPR004854">
    <property type="entry name" value="Ufd1-like"/>
</dbReference>
<dbReference type="InterPro" id="IPR055418">
    <property type="entry name" value="UFD1_N2"/>
</dbReference>
<dbReference type="GO" id="GO:0006511">
    <property type="term" value="P:ubiquitin-dependent protein catabolic process"/>
    <property type="evidence" value="ECO:0007669"/>
    <property type="project" value="InterPro"/>
</dbReference>
<dbReference type="AlphaFoldDB" id="A0A0E9NNB9"/>
<dbReference type="GO" id="GO:0005524">
    <property type="term" value="F:ATP binding"/>
    <property type="evidence" value="ECO:0007669"/>
    <property type="project" value="UniProtKB-KW"/>
</dbReference>
<keyword evidence="4" id="KW-0067">ATP-binding</keyword>
<dbReference type="SUPFAM" id="SSF54585">
    <property type="entry name" value="Cdc48 domain 2-like"/>
    <property type="match status" value="1"/>
</dbReference>
<dbReference type="Pfam" id="PF03152">
    <property type="entry name" value="UFD1_N1"/>
    <property type="match status" value="1"/>
</dbReference>
<gene>
    <name evidence="10" type="ORF">G7K_5014-t1</name>
</gene>
<feature type="domain" description="DUF7590" evidence="8">
    <location>
        <begin position="197"/>
        <end position="289"/>
    </location>
</feature>
<protein>
    <submittedName>
        <fullName evidence="10">Uncharacterized protein</fullName>
    </submittedName>
</protein>
<evidence type="ECO:0000259" key="8">
    <source>
        <dbReference type="Pfam" id="PF24503"/>
    </source>
</evidence>
<dbReference type="GO" id="GO:0034098">
    <property type="term" value="C:VCP-NPL4-UFD1 AAA ATPase complex"/>
    <property type="evidence" value="ECO:0007669"/>
    <property type="project" value="TreeGrafter"/>
</dbReference>
<evidence type="ECO:0000256" key="3">
    <source>
        <dbReference type="ARBA" id="ARBA00022786"/>
    </source>
</evidence>
<dbReference type="GO" id="GO:0031593">
    <property type="term" value="F:polyubiquitin modification-dependent protein binding"/>
    <property type="evidence" value="ECO:0007669"/>
    <property type="project" value="TreeGrafter"/>
</dbReference>
<feature type="region of interest" description="Disordered" evidence="5">
    <location>
        <begin position="293"/>
        <end position="318"/>
    </location>
</feature>
<comment type="caution">
    <text evidence="10">The sequence shown here is derived from an EMBL/GenBank/DDBJ whole genome shotgun (WGS) entry which is preliminary data.</text>
</comment>
<dbReference type="InterPro" id="IPR042299">
    <property type="entry name" value="Ufd1-like_Nn"/>
</dbReference>
<dbReference type="OMA" id="THLKHHE"/>
<evidence type="ECO:0000256" key="5">
    <source>
        <dbReference type="SAM" id="MobiDB-lite"/>
    </source>
</evidence>
<keyword evidence="3" id="KW-0833">Ubl conjugation pathway</keyword>
<keyword evidence="2" id="KW-0547">Nucleotide-binding</keyword>
<keyword evidence="11" id="KW-1185">Reference proteome</keyword>
<sequence length="641" mass="70894">MSPIQWSKELIVQDHPASGDKIVLPPSALEEMLGGSSETNRELPSPLTFALLNPRTRKLTHSGLREFSAEEGVVLLPKHVRESLDLKEGELVAVAVRELSKGTLVKLRPLDAGYDEQDWKALLEARLNSHYTTLTKGEVLPIVAGNQTMQFLIDEIQPADAVLIVDTDLEVVLEPLDEQQAEETAKKRKLAVKENVVIEVGSAVQGQVERGQYANYELSEWSRDNGLVLEVKISNGDADLLVSTTPKPVDDLHMWSSFDSAKRVALSASNIELSTATKLYVSIHGDSDEPCSFTLTASNGDSSPSANGQVTGPPDPGNTQCPNCQTWVPERSIVLHENFCRRNNVKCNVCGIIMKRSEEKLHWHCDVIDCDGWGTHPDQIPKHREVYHIPKSCSCGAQLSSLPALAFHRATSCPEKLIMCRFCHTLQEQGDMTTLSAQDMLTGLTAHESVCGSRSAECQICGRRTTLKDAPAHARYHDMERLSKPKPEICRNINCARMKADNKLALCAICFGPLWTNAYDPTGSKLKSRVERRYYQQLMTGCGRDFCRNNKCATATGKALTMAEAAAIVKPIKEALMDISTPLEFCVDEGTTKRRILAEMVLDEDASYDIEWRIKAIDVEASNVANAQLWLERNAVKKAEA</sequence>
<dbReference type="InterPro" id="IPR055417">
    <property type="entry name" value="UFD1_N1"/>
</dbReference>
<evidence type="ECO:0000313" key="11">
    <source>
        <dbReference type="Proteomes" id="UP000033140"/>
    </source>
</evidence>
<dbReference type="EMBL" id="BACD03000038">
    <property type="protein sequence ID" value="GAO50895.1"/>
    <property type="molecule type" value="Genomic_DNA"/>
</dbReference>
<dbReference type="PANTHER" id="PTHR12555">
    <property type="entry name" value="UBIQUITIN FUSION DEGRADATON PROTEIN 1"/>
    <property type="match status" value="1"/>
</dbReference>
<dbReference type="GO" id="GO:0036503">
    <property type="term" value="P:ERAD pathway"/>
    <property type="evidence" value="ECO:0007669"/>
    <property type="project" value="TreeGrafter"/>
</dbReference>
<evidence type="ECO:0000259" key="9">
    <source>
        <dbReference type="Pfam" id="PF24842"/>
    </source>
</evidence>
<feature type="compositionally biased region" description="Polar residues" evidence="5">
    <location>
        <begin position="293"/>
        <end position="310"/>
    </location>
</feature>
<feature type="domain" description="Ubiquitin fusion degradation protein UFD1 N-terminal subdomain 2" evidence="9">
    <location>
        <begin position="101"/>
        <end position="174"/>
    </location>
</feature>
<name>A0A0E9NNB9_SAICN</name>
<evidence type="ECO:0000313" key="10">
    <source>
        <dbReference type="EMBL" id="GAO50895.1"/>
    </source>
</evidence>
<dbReference type="STRING" id="698492.A0A0E9NNB9"/>
<accession>A0A0E9NNB9</accession>
<dbReference type="InterPro" id="IPR029067">
    <property type="entry name" value="CDC48_domain_2-like_sf"/>
</dbReference>
<dbReference type="InterPro" id="IPR042556">
    <property type="entry name" value="AZUL_sf"/>
</dbReference>
<reference evidence="10 11" key="2">
    <citation type="journal article" date="2014" name="J. Gen. Appl. Microbiol.">
        <title>The early diverging ascomycetous budding yeast Saitoella complicata has three histone deacetylases belonging to the Clr6, Hos2, and Rpd3 lineages.</title>
        <authorList>
            <person name="Nishida H."/>
            <person name="Matsumoto T."/>
            <person name="Kondo S."/>
            <person name="Hamamoto M."/>
            <person name="Yoshikawa H."/>
        </authorList>
    </citation>
    <scope>NUCLEOTIDE SEQUENCE [LARGE SCALE GENOMIC DNA]</scope>
    <source>
        <strain evidence="10 11">NRRL Y-17804</strain>
    </source>
</reference>
<evidence type="ECO:0000256" key="2">
    <source>
        <dbReference type="ARBA" id="ARBA00022741"/>
    </source>
</evidence>
<dbReference type="PANTHER" id="PTHR12555:SF15">
    <property type="entry name" value="FUSION DEGRADATION PROTEIN (UFD1), PUTATIVE (AFU_ORTHOLOGUE AFUA_4G04640)-RELATED"/>
    <property type="match status" value="1"/>
</dbReference>
<comment type="similarity">
    <text evidence="1">Belongs to the UFD1 family.</text>
</comment>
<dbReference type="Pfam" id="PF24842">
    <property type="entry name" value="UFD1_N2"/>
    <property type="match status" value="1"/>
</dbReference>
<dbReference type="Pfam" id="PF24503">
    <property type="entry name" value="DUF7590"/>
    <property type="match status" value="1"/>
</dbReference>
<dbReference type="Gene3D" id="2.40.40.50">
    <property type="entry name" value="Ubiquitin fusion degradation protein UFD1, N-terminal domain"/>
    <property type="match status" value="1"/>
</dbReference>
<dbReference type="Pfam" id="PF23580">
    <property type="entry name" value="Znf_XAF1_N"/>
    <property type="match status" value="1"/>
</dbReference>
<dbReference type="InterPro" id="IPR056012">
    <property type="entry name" value="DUF7590"/>
</dbReference>
<dbReference type="Proteomes" id="UP000033140">
    <property type="component" value="Unassembled WGS sequence"/>
</dbReference>
<evidence type="ECO:0000256" key="4">
    <source>
        <dbReference type="ARBA" id="ARBA00022840"/>
    </source>
</evidence>
<evidence type="ECO:0000259" key="6">
    <source>
        <dbReference type="Pfam" id="PF03152"/>
    </source>
</evidence>